<dbReference type="Pfam" id="PF04784">
    <property type="entry name" value="DUF547"/>
    <property type="match status" value="1"/>
</dbReference>
<evidence type="ECO:0000256" key="5">
    <source>
        <dbReference type="PROSITE-ProRule" id="PRU00091"/>
    </source>
</evidence>
<dbReference type="OrthoDB" id="1936617at2759"/>
<feature type="region of interest" description="Disordered" evidence="6">
    <location>
        <begin position="2427"/>
        <end position="2447"/>
    </location>
</feature>
<dbReference type="Gene3D" id="3.30.40.10">
    <property type="entry name" value="Zinc/RING finger domain, C3HC4 (zinc finger)"/>
    <property type="match status" value="1"/>
</dbReference>
<dbReference type="Proteomes" id="UP000225706">
    <property type="component" value="Unassembled WGS sequence"/>
</dbReference>
<evidence type="ECO:0000256" key="2">
    <source>
        <dbReference type="ARBA" id="ARBA00022723"/>
    </source>
</evidence>
<keyword evidence="2" id="KW-0479">Metal-binding</keyword>
<dbReference type="InterPro" id="IPR057946">
    <property type="entry name" value="TPR_ZFYVE26"/>
</dbReference>
<dbReference type="GO" id="GO:0032465">
    <property type="term" value="P:regulation of cytokinesis"/>
    <property type="evidence" value="ECO:0007669"/>
    <property type="project" value="TreeGrafter"/>
</dbReference>
<accession>A0A2B4SGA3</accession>
<feature type="region of interest" description="Disordered" evidence="6">
    <location>
        <begin position="516"/>
        <end position="554"/>
    </location>
</feature>
<dbReference type="InterPro" id="IPR011011">
    <property type="entry name" value="Znf_FYVE_PHD"/>
</dbReference>
<feature type="compositionally biased region" description="Acidic residues" evidence="6">
    <location>
        <begin position="541"/>
        <end position="552"/>
    </location>
</feature>
<dbReference type="PANTHER" id="PTHR46591:SF1">
    <property type="entry name" value="ZINC FINGER FYVE DOMAIN-CONTAINING PROTEIN 26"/>
    <property type="match status" value="1"/>
</dbReference>
<keyword evidence="1" id="KW-0597">Phosphoprotein</keyword>
<feature type="compositionally biased region" description="Polar residues" evidence="6">
    <location>
        <begin position="2430"/>
        <end position="2447"/>
    </location>
</feature>
<dbReference type="STRING" id="50429.A0A2B4SGA3"/>
<dbReference type="SMART" id="SM00064">
    <property type="entry name" value="FYVE"/>
    <property type="match status" value="1"/>
</dbReference>
<dbReference type="EMBL" id="LSMT01000101">
    <property type="protein sequence ID" value="PFX27542.1"/>
    <property type="molecule type" value="Genomic_DNA"/>
</dbReference>
<dbReference type="GO" id="GO:0032266">
    <property type="term" value="F:phosphatidylinositol-3-phosphate binding"/>
    <property type="evidence" value="ECO:0007669"/>
    <property type="project" value="InterPro"/>
</dbReference>
<dbReference type="InterPro" id="IPR028730">
    <property type="entry name" value="ZFYVE26"/>
</dbReference>
<dbReference type="GO" id="GO:0005813">
    <property type="term" value="C:centrosome"/>
    <property type="evidence" value="ECO:0007669"/>
    <property type="project" value="TreeGrafter"/>
</dbReference>
<dbReference type="InterPro" id="IPR013083">
    <property type="entry name" value="Znf_RING/FYVE/PHD"/>
</dbReference>
<evidence type="ECO:0000256" key="1">
    <source>
        <dbReference type="ARBA" id="ARBA00022553"/>
    </source>
</evidence>
<proteinExistence type="predicted"/>
<evidence type="ECO:0000256" key="3">
    <source>
        <dbReference type="ARBA" id="ARBA00022771"/>
    </source>
</evidence>
<feature type="compositionally biased region" description="Polar residues" evidence="6">
    <location>
        <begin position="963"/>
        <end position="981"/>
    </location>
</feature>
<dbReference type="GO" id="GO:0008270">
    <property type="term" value="F:zinc ion binding"/>
    <property type="evidence" value="ECO:0007669"/>
    <property type="project" value="UniProtKB-KW"/>
</dbReference>
<feature type="compositionally biased region" description="Polar residues" evidence="6">
    <location>
        <begin position="727"/>
        <end position="741"/>
    </location>
</feature>
<organism evidence="8 9">
    <name type="scientific">Stylophora pistillata</name>
    <name type="common">Smooth cauliflower coral</name>
    <dbReference type="NCBI Taxonomy" id="50429"/>
    <lineage>
        <taxon>Eukaryota</taxon>
        <taxon>Metazoa</taxon>
        <taxon>Cnidaria</taxon>
        <taxon>Anthozoa</taxon>
        <taxon>Hexacorallia</taxon>
        <taxon>Scleractinia</taxon>
        <taxon>Astrocoeniina</taxon>
        <taxon>Pocilloporidae</taxon>
        <taxon>Stylophora</taxon>
    </lineage>
</organism>
<evidence type="ECO:0000313" key="8">
    <source>
        <dbReference type="EMBL" id="PFX27542.1"/>
    </source>
</evidence>
<feature type="compositionally biased region" description="Basic residues" evidence="6">
    <location>
        <begin position="914"/>
        <end position="925"/>
    </location>
</feature>
<dbReference type="GO" id="GO:0030496">
    <property type="term" value="C:midbody"/>
    <property type="evidence" value="ECO:0007669"/>
    <property type="project" value="TreeGrafter"/>
</dbReference>
<gene>
    <name evidence="8" type="primary">ZFYVE26</name>
    <name evidence="8" type="ORF">AWC38_SpisGene7777</name>
</gene>
<feature type="region of interest" description="Disordered" evidence="6">
    <location>
        <begin position="587"/>
        <end position="616"/>
    </location>
</feature>
<protein>
    <submittedName>
        <fullName evidence="8">Zinc finger FYVE domain-containing protein 26</fullName>
    </submittedName>
</protein>
<dbReference type="SUPFAM" id="SSF57903">
    <property type="entry name" value="FYVE/PHD zinc finger"/>
    <property type="match status" value="1"/>
</dbReference>
<name>A0A2B4SGA3_STYPI</name>
<dbReference type="Pfam" id="PF25569">
    <property type="entry name" value="TPR_ZFYVE26"/>
    <property type="match status" value="1"/>
</dbReference>
<dbReference type="InterPro" id="IPR006869">
    <property type="entry name" value="DUF547"/>
</dbReference>
<keyword evidence="4" id="KW-0862">Zinc</keyword>
<feature type="domain" description="FYVE-type" evidence="7">
    <location>
        <begin position="2474"/>
        <end position="2533"/>
    </location>
</feature>
<feature type="region of interest" description="Disordered" evidence="6">
    <location>
        <begin position="712"/>
        <end position="753"/>
    </location>
</feature>
<dbReference type="GO" id="GO:0000724">
    <property type="term" value="P:double-strand break repair via homologous recombination"/>
    <property type="evidence" value="ECO:0007669"/>
    <property type="project" value="InterPro"/>
</dbReference>
<evidence type="ECO:0000256" key="4">
    <source>
        <dbReference type="ARBA" id="ARBA00022833"/>
    </source>
</evidence>
<dbReference type="InterPro" id="IPR017455">
    <property type="entry name" value="Znf_FYVE-rel"/>
</dbReference>
<evidence type="ECO:0000259" key="7">
    <source>
        <dbReference type="PROSITE" id="PS50178"/>
    </source>
</evidence>
<feature type="region of interest" description="Disordered" evidence="6">
    <location>
        <begin position="674"/>
        <end position="695"/>
    </location>
</feature>
<evidence type="ECO:0000313" key="9">
    <source>
        <dbReference type="Proteomes" id="UP000225706"/>
    </source>
</evidence>
<feature type="compositionally biased region" description="Polar residues" evidence="6">
    <location>
        <begin position="587"/>
        <end position="613"/>
    </location>
</feature>
<comment type="caution">
    <text evidence="8">The sequence shown here is derived from an EMBL/GenBank/DDBJ whole genome shotgun (WGS) entry which is preliminary data.</text>
</comment>
<reference evidence="9" key="1">
    <citation type="journal article" date="2017" name="bioRxiv">
        <title>Comparative analysis of the genomes of Stylophora pistillata and Acropora digitifera provides evidence for extensive differences between species of corals.</title>
        <authorList>
            <person name="Voolstra C.R."/>
            <person name="Li Y."/>
            <person name="Liew Y.J."/>
            <person name="Baumgarten S."/>
            <person name="Zoccola D."/>
            <person name="Flot J.-F."/>
            <person name="Tambutte S."/>
            <person name="Allemand D."/>
            <person name="Aranda M."/>
        </authorList>
    </citation>
    <scope>NUCLEOTIDE SEQUENCE [LARGE SCALE GENOMIC DNA]</scope>
</reference>
<keyword evidence="9" id="KW-1185">Reference proteome</keyword>
<dbReference type="PANTHER" id="PTHR46591">
    <property type="entry name" value="ZINC FINGER FYVE DOMAIN-CONTAINING PROTEIN 26"/>
    <property type="match status" value="1"/>
</dbReference>
<evidence type="ECO:0000256" key="6">
    <source>
        <dbReference type="SAM" id="MobiDB-lite"/>
    </source>
</evidence>
<feature type="compositionally biased region" description="Acidic residues" evidence="6">
    <location>
        <begin position="936"/>
        <end position="947"/>
    </location>
</feature>
<feature type="compositionally biased region" description="Basic residues" evidence="6">
    <location>
        <begin position="988"/>
        <end position="999"/>
    </location>
</feature>
<dbReference type="InterPro" id="IPR000306">
    <property type="entry name" value="Znf_FYVE"/>
</dbReference>
<dbReference type="Pfam" id="PF01363">
    <property type="entry name" value="FYVE"/>
    <property type="match status" value="1"/>
</dbReference>
<keyword evidence="3 5" id="KW-0863">Zinc-finger</keyword>
<feature type="region of interest" description="Disordered" evidence="6">
    <location>
        <begin position="907"/>
        <end position="1004"/>
    </location>
</feature>
<sequence>MSEQLPLSHPFDREEETSLQQLFTAFCNHLTLGQWELARVCLRGLFKQRHKLDKPLKEILRAIIDQPHHASYGSWSVPSPFHLSWLCLVEYLDLFTDEEDQIPEPIVKKVEFRLLLHFACRHAPQVVIQDIDDYHSQIVYRDPDLFASGVSDLPSSTLSYLKQLLSESPQFGQALINDLTSKGKGFLKNNQLLQQLYLDLINEQLMALDSEAVEVDGLSCSSVSENDSSVKCATKQCKFIYQMLAYMDPSPEMLSLSKCLDDLFRDLITRSANRKDSVLDRGTLYSCFLSQSSTYLIEKFCFIENQMRFVISNLPELPLSRTMPQRFKQPPTLDGLSVHVCYAQSFMEDRREAWKFLFFHALNGNHILENIVETALVFIRESDFAKLTQLLSPVEFSRLKPLVLLLGWPFCYSCENAKNLLEALWNPMEKAAHPSLHQACQKLAYQVQLVQWCTEKARPLLASSEPGSTRHQQASEMFQGLESHSVLHVLHKSISLAHLPEKEVFELLRKRPVFTPLKEDVNGPSGEGSEERLDAKQAGGESEEVNQEDLDQNSEIHPEVQRDIFLYHSYCALRNFMEAVTSSVETSGELSLETKQGKTAESFNSGGSECSDMNSEESCQEERYCGQVRNKLEAGKYHLTQVYPLTYRVEILENIFSLLFATYEDLYEGRTQHNESDDVEAMDDETRSLSKSSRTGSWESLASSLDLSFDVHGPHTPLKDQEKAASLTGSLPPTPHTQKQKSPPALSAMDSPSRRQLFKNNRAESDSALLKKSLDGDETIAPPVFPPASNTVKAKLSEEESYSGNLFSSKGSSRTVVAEENDLKYEFVIEDAIVPDMLTTLKECLMELNTAKFNELKKEKSESFVRRQDFLQTSVPRNSMEQRISRLGQFINEAQWRFQLVSWKNASKGQTARNSKKRLSRKIKQIVRTDGKSREEDAEDEDSDDVDGAIMSRISRQKAAASKENSGESSAHLSQDISTGTDDNREVTRKRKSRHRRLTSRTSGSEGCTLLIKDDSVIARMLSSPDTLIYMCMRKDNYERALQVIKMFNMAEKPSALAAVFAEKYSKIVKHLESLQPKGRRVKTQGLLKSRKPLGGLGAVAMAAASGASSSVVSNLIDELLAMPSLSAVLDLSLTPEDLANGNSTLVKFLDPEMIPTMLCVDLASTTAVSWSVCKTLLEMGKSRITEGPYPSSSKSSGLLPGIKPFMYQLEELLDQEMSRGNARAPSGGIAISVTPKPNAMDLVLVGTHPIRPKDMEAHRKLISSQEESFRRFEQALDEGETQISSVDEVAKQPPGHRHVGRQDSFNLMEKGLAVRVAMIELKKAFDCTDSANYVTTADGGGLEQRYDYISSLIKHVETLATLLLFWKSKAGDASSSVPPDIDLNRPGALKVSNPFVVLNESIAEALGRPMFERNIPPNSLEAVARQLHVNLSKVIVYNCCPSVPSHGGTSCRDVRWPSSDLVVLNTGSRWTENVRDPNTVSNDLLSRMVKLLKDLAEKNGGEVDSNLVANITRTPEFQAISRGTAELQCVDLKLLSSDAAKVCFYLNTVNLLMAHASLIQFADSSGDGKSEVERSITRHASFSRLMDAMSSSGGEGKGGDAVPLTALERIAFLKQQCYCIGQLGVVSAFDLQFVILHKGLVPPSTFGEGVIMCFPERFTDDAKKYKFTTPERRVVFAICDGCISSPQLQIFDVDELDAQLSTAVVSYINSRVSLNQQTGQITLPEILHWYRKDFEIKAVDDFSSASGAAPDVTLLLQMEPYLFPDTAAVLQQMLPNVTEITFTPFCWNFGYRFDSMLRERSSSVSSLQRSNSLPENLLLSMELSVLAKTRGVGKRGLFSLNETALEYLEEKSPLAAALTSLVCSSPAKLNILTEDRPQFSKETLDSANETAEFPFRVALEKTAKFPCLQRYIASKLYTIADMLTLSPADSDEQGGSFGSDDFIKLDLNLQTLQDGKRPPEISLFSVALASEGSRALQNAILKASDFFLRKGYFEELLELICSSDLRGDGVAGPSIDFLLSSAVLSKGGTRSNLRKKLEIICNQLEIPDLKFGHVFHKKLWILLTRLKDHDELTRLVLRKIKEWKADTCIDLIDLCLSRSVDNAARRKDLERKRKEISLHQRISLCVKPFKLQAPAEERASPSASLKCWQGVASLSEENPSLVMEFLLSAQQFDLASEWAQLHNLPPNFHKVITESHLKFLLGNNPEEQMKAYKILEGLQDPEMSQDICESLLAQNLHVSQTLFIIQFMLTNIPSLLSPVRVEKLLCTKMGAKALLCLPDSARPHYEHLVSRPPLLLEQLLMNMKVEWAAKVFKRIQVDLSCMEDVESLGDHGCTVKAFDELLTTYSAKALEFQVVQTEESQIKEMCSSIMQSLIQAPSSSPTTSVGFLESGRYAPVTSIFGTRDTPVGNAERKVQTVPRRKISHEPRSVTLQKQTASPRTTGSLGTRRTAVFGGQQRYIPPVVPPKMEDWMPDQEVSLCVICQERFSMFNRRHHCRRCGRVVCGSCSQHSHVVDGYGKNSVRVCSVCHEYFFTSSSSQEDLSTSVRSESASFGLARASQGIAENTADSGPDSVSRSYFEETTSLDYLTEDMNARCHWKLGLDEETNSSLRDEFYYEQAPSASLCVSILDLHSDVKACGKLILDLCNSLSQKLVPVAPGISNEELDPYLLISMMRYLLFNAKLKMMKAGETQGVELCDTYLGHVDLMKFLVESNCGDIPSLRDLMRHDSARRLRDRFIEAERLSLAMEVSTKCGLDPSGVWGAAGFALLQAGDFSGAREKFSRCMKPEEGGKQQQQHNSQYLEKIIDILQSSPLLAYRQSTDDLMSPLLGLLEHSRNFQSGNSYLDPKRFEECLYYLHKYGSPSSLVAFYVRHGHLKLACRYILDQQCSVEVFIESLFMRLVIKGKFAPLKEQMEITDPTLQAWMPYLTAACKFLLRRSFHNLLYEVQVFMRDFFRAAQTCIRFYEGVAGGPVTSYEDLYSRMHYLEEAKQHIETVIAEKKSPKGTVNTVFAYLRQRSTGSVKSLTEEPSHLAMSLSELNSHLNTINLQIEVTNFMHQCAVDRGGLGLLRASEGSRLPTLFGNGHIRGDMVVQVLLAGTTIQNGFSLASRIIQDYNLPAARVYVDAGRSLARQYKYPLIEELLRCSGETGQVTDKCHDDIILACVSIVAADQSQAKYLEGLIKHLKSEINKISAFIMCGKLKSAYLIAVKGVRVDAIREIADVAEKSGQSKMVEICRKYLTQFEKQKAAQRKHGAESNR</sequence>
<dbReference type="GO" id="GO:0000281">
    <property type="term" value="P:mitotic cytokinesis"/>
    <property type="evidence" value="ECO:0007669"/>
    <property type="project" value="InterPro"/>
</dbReference>
<dbReference type="GO" id="GO:0005765">
    <property type="term" value="C:lysosomal membrane"/>
    <property type="evidence" value="ECO:0007669"/>
    <property type="project" value="TreeGrafter"/>
</dbReference>
<dbReference type="PROSITE" id="PS50178">
    <property type="entry name" value="ZF_FYVE"/>
    <property type="match status" value="1"/>
</dbReference>